<evidence type="ECO:0000256" key="6">
    <source>
        <dbReference type="ARBA" id="ARBA00022692"/>
    </source>
</evidence>
<dbReference type="AlphaFoldDB" id="T0IDN3"/>
<keyword evidence="6" id="KW-0812">Transmembrane</keyword>
<keyword evidence="3" id="KW-0813">Transport</keyword>
<sequence length="327" mass="35001">MRCGGNGAVAVTKPVRPLNALVWMPFGDRAVTLQFDIDDSGRPVSIQDTFAGHHDLGPSLAATRFAPTARTGCSITFTPNATSLASAEIADLISYTVEPISGQLPKQGWARIAQLDGGSGNCMTRPRPQPLLRAYPDFARMAGKPGVKEWTLVGYDIDAKGKPIQVRTLRGTGNEALEREAVKAVRNSRFTAGARQACRYPYWRSPEDVQAPPMPAPASGQENGCRVAEAWAVPPALRFPPAYARRRIDGWAILTYDVAPWGAVGNVKVVQAQPSDAFGRQAAQMLVAGKRAASEQGATGCVARVKFLNSAESSTELSGSEDFDAIF</sequence>
<evidence type="ECO:0000256" key="8">
    <source>
        <dbReference type="ARBA" id="ARBA00022989"/>
    </source>
</evidence>
<evidence type="ECO:0000313" key="11">
    <source>
        <dbReference type="EMBL" id="EQB09760.1"/>
    </source>
</evidence>
<comment type="caution">
    <text evidence="11">The sequence shown here is derived from an EMBL/GenBank/DDBJ whole genome shotgun (WGS) entry which is preliminary data.</text>
</comment>
<dbReference type="GO" id="GO:0055085">
    <property type="term" value="P:transmembrane transport"/>
    <property type="evidence" value="ECO:0007669"/>
    <property type="project" value="InterPro"/>
</dbReference>
<dbReference type="GO" id="GO:0005886">
    <property type="term" value="C:plasma membrane"/>
    <property type="evidence" value="ECO:0007669"/>
    <property type="project" value="UniProtKB-SubCell"/>
</dbReference>
<evidence type="ECO:0000259" key="10">
    <source>
        <dbReference type="PROSITE" id="PS52015"/>
    </source>
</evidence>
<feature type="domain" description="TonB C-terminal" evidence="10">
    <location>
        <begin position="224"/>
        <end position="318"/>
    </location>
</feature>
<accession>T0IDN3</accession>
<keyword evidence="4" id="KW-1003">Cell membrane</keyword>
<organism evidence="11 12">
    <name type="scientific">Novosphingobium lindaniclasticum LE124</name>
    <dbReference type="NCBI Taxonomy" id="1096930"/>
    <lineage>
        <taxon>Bacteria</taxon>
        <taxon>Pseudomonadati</taxon>
        <taxon>Pseudomonadota</taxon>
        <taxon>Alphaproteobacteria</taxon>
        <taxon>Sphingomonadales</taxon>
        <taxon>Sphingomonadaceae</taxon>
        <taxon>Novosphingobium</taxon>
    </lineage>
</organism>
<name>T0IDN3_9SPHN</name>
<dbReference type="PANTHER" id="PTHR33446">
    <property type="entry name" value="PROTEIN TONB-RELATED"/>
    <property type="match status" value="1"/>
</dbReference>
<proteinExistence type="inferred from homology"/>
<evidence type="ECO:0000256" key="3">
    <source>
        <dbReference type="ARBA" id="ARBA00022448"/>
    </source>
</evidence>
<evidence type="ECO:0000313" key="12">
    <source>
        <dbReference type="Proteomes" id="UP000015527"/>
    </source>
</evidence>
<dbReference type="InterPro" id="IPR037682">
    <property type="entry name" value="TonB_C"/>
</dbReference>
<dbReference type="NCBIfam" id="TIGR01352">
    <property type="entry name" value="tonB_Cterm"/>
    <property type="match status" value="1"/>
</dbReference>
<dbReference type="Pfam" id="PF03544">
    <property type="entry name" value="TonB_C"/>
    <property type="match status" value="2"/>
</dbReference>
<dbReference type="PROSITE" id="PS52015">
    <property type="entry name" value="TONB_CTD"/>
    <property type="match status" value="2"/>
</dbReference>
<keyword evidence="12" id="KW-1185">Reference proteome</keyword>
<dbReference type="Gene3D" id="3.30.1150.10">
    <property type="match status" value="1"/>
</dbReference>
<keyword evidence="8" id="KW-1133">Transmembrane helix</keyword>
<evidence type="ECO:0000256" key="9">
    <source>
        <dbReference type="ARBA" id="ARBA00023136"/>
    </source>
</evidence>
<dbReference type="InterPro" id="IPR051045">
    <property type="entry name" value="TonB-dependent_transducer"/>
</dbReference>
<dbReference type="EMBL" id="ATHL01000127">
    <property type="protein sequence ID" value="EQB09760.1"/>
    <property type="molecule type" value="Genomic_DNA"/>
</dbReference>
<keyword evidence="5" id="KW-0997">Cell inner membrane</keyword>
<reference evidence="11 12" key="1">
    <citation type="journal article" date="2013" name="Genome Announc.">
        <title>Genome Sequence of Novosphingobium lindaniclasticum LE124T, Isolated from a Hexachlorocyclohexane Dumpsite.</title>
        <authorList>
            <person name="Saxena A."/>
            <person name="Nayyar N."/>
            <person name="Sangwan N."/>
            <person name="Kumari R."/>
            <person name="Khurana J.P."/>
            <person name="Lal R."/>
        </authorList>
    </citation>
    <scope>NUCLEOTIDE SEQUENCE [LARGE SCALE GENOMIC DNA]</scope>
    <source>
        <strain evidence="11 12">LE124</strain>
    </source>
</reference>
<comment type="subcellular location">
    <subcellularLocation>
        <location evidence="1">Cell inner membrane</location>
        <topology evidence="1">Single-pass membrane protein</topology>
        <orientation evidence="1">Periplasmic side</orientation>
    </subcellularLocation>
</comment>
<dbReference type="InterPro" id="IPR006260">
    <property type="entry name" value="TonB/TolA_C"/>
</dbReference>
<evidence type="ECO:0000256" key="5">
    <source>
        <dbReference type="ARBA" id="ARBA00022519"/>
    </source>
</evidence>
<dbReference type="SUPFAM" id="SSF74653">
    <property type="entry name" value="TolA/TonB C-terminal domain"/>
    <property type="match status" value="2"/>
</dbReference>
<keyword evidence="9" id="KW-0472">Membrane</keyword>
<evidence type="ECO:0000256" key="1">
    <source>
        <dbReference type="ARBA" id="ARBA00004383"/>
    </source>
</evidence>
<comment type="similarity">
    <text evidence="2">Belongs to the TonB family.</text>
</comment>
<evidence type="ECO:0000256" key="4">
    <source>
        <dbReference type="ARBA" id="ARBA00022475"/>
    </source>
</evidence>
<dbReference type="Gene3D" id="3.30.2420.10">
    <property type="entry name" value="TonB"/>
    <property type="match status" value="1"/>
</dbReference>
<dbReference type="Proteomes" id="UP000015527">
    <property type="component" value="Unassembled WGS sequence"/>
</dbReference>
<protein>
    <recommendedName>
        <fullName evidence="10">TonB C-terminal domain-containing protein</fullName>
    </recommendedName>
</protein>
<evidence type="ECO:0000256" key="7">
    <source>
        <dbReference type="ARBA" id="ARBA00022927"/>
    </source>
</evidence>
<dbReference type="eggNOG" id="ENOG5032T23">
    <property type="taxonomic scope" value="Bacteria"/>
</dbReference>
<evidence type="ECO:0000256" key="2">
    <source>
        <dbReference type="ARBA" id="ARBA00006555"/>
    </source>
</evidence>
<dbReference type="PATRIC" id="fig|1096930.3.peg.3816"/>
<feature type="domain" description="TonB C-terminal" evidence="10">
    <location>
        <begin position="123"/>
        <end position="229"/>
    </location>
</feature>
<dbReference type="GO" id="GO:0015031">
    <property type="term" value="P:protein transport"/>
    <property type="evidence" value="ECO:0007669"/>
    <property type="project" value="UniProtKB-KW"/>
</dbReference>
<keyword evidence="7" id="KW-0653">Protein transport</keyword>
<gene>
    <name evidence="11" type="ORF">L284_19370</name>
</gene>